<name>A0ABM5Z726_9BURK</name>
<feature type="chain" id="PRO_5046175469" description="DUF4148 domain-containing protein" evidence="2">
    <location>
        <begin position="22"/>
        <end position="94"/>
    </location>
</feature>
<dbReference type="InterPro" id="IPR025421">
    <property type="entry name" value="DUF4148"/>
</dbReference>
<dbReference type="RefSeq" id="WP_082807067.1">
    <property type="nucleotide sequence ID" value="NZ_CP013236.1"/>
</dbReference>
<proteinExistence type="predicted"/>
<evidence type="ECO:0000256" key="1">
    <source>
        <dbReference type="SAM" id="MobiDB-lite"/>
    </source>
</evidence>
<evidence type="ECO:0000256" key="2">
    <source>
        <dbReference type="SAM" id="SignalP"/>
    </source>
</evidence>
<feature type="signal peptide" evidence="2">
    <location>
        <begin position="1"/>
        <end position="21"/>
    </location>
</feature>
<protein>
    <recommendedName>
        <fullName evidence="5">DUF4148 domain-containing protein</fullName>
    </recommendedName>
</protein>
<keyword evidence="4" id="KW-1185">Reference proteome</keyword>
<accession>A0ABM5Z726</accession>
<feature type="region of interest" description="Disordered" evidence="1">
    <location>
        <begin position="71"/>
        <end position="94"/>
    </location>
</feature>
<dbReference type="Proteomes" id="UP000074914">
    <property type="component" value="Chromosome"/>
</dbReference>
<dbReference type="Pfam" id="PF13663">
    <property type="entry name" value="DUF4148"/>
    <property type="match status" value="1"/>
</dbReference>
<organism evidence="3 4">
    <name type="scientific">Collimonas pratensis</name>
    <dbReference type="NCBI Taxonomy" id="279113"/>
    <lineage>
        <taxon>Bacteria</taxon>
        <taxon>Pseudomonadati</taxon>
        <taxon>Pseudomonadota</taxon>
        <taxon>Betaproteobacteria</taxon>
        <taxon>Burkholderiales</taxon>
        <taxon>Oxalobacteraceae</taxon>
        <taxon>Collimonas</taxon>
    </lineage>
</organism>
<evidence type="ECO:0000313" key="3">
    <source>
        <dbReference type="EMBL" id="AMP14818.1"/>
    </source>
</evidence>
<reference evidence="3 4" key="1">
    <citation type="submission" date="2015-11" db="EMBL/GenBank/DDBJ databases">
        <title>Exploring the genomic traits of fungus-feeding bacterial genus Collimonas.</title>
        <authorList>
            <person name="Song C."/>
            <person name="Schmidt R."/>
            <person name="de Jager V."/>
            <person name="Krzyzanowska D."/>
            <person name="Jongedijk E."/>
            <person name="Cankar K."/>
            <person name="Beekwilder J."/>
            <person name="van Veen A."/>
            <person name="de Boer W."/>
            <person name="van Veen J.A."/>
            <person name="Garbeva P."/>
        </authorList>
    </citation>
    <scope>NUCLEOTIDE SEQUENCE [LARGE SCALE GENOMIC DNA]</scope>
    <source>
        <strain evidence="3 4">Ter291</strain>
    </source>
</reference>
<sequence>MRTVKTIFTVLAFGAAASAFAEAPYPPEQAFVSTLTRAQVTQEVAKAEAQGTLLQSDASYPVIATSAAQEQKPMMAQMHEHAQHDGGASIYAGA</sequence>
<keyword evidence="2" id="KW-0732">Signal</keyword>
<evidence type="ECO:0008006" key="5">
    <source>
        <dbReference type="Google" id="ProtNLM"/>
    </source>
</evidence>
<gene>
    <name evidence="3" type="ORF">CPter291_2561</name>
</gene>
<evidence type="ECO:0000313" key="4">
    <source>
        <dbReference type="Proteomes" id="UP000074914"/>
    </source>
</evidence>
<dbReference type="EMBL" id="CP013236">
    <property type="protein sequence ID" value="AMP14818.1"/>
    <property type="molecule type" value="Genomic_DNA"/>
</dbReference>